<dbReference type="InterPro" id="IPR023214">
    <property type="entry name" value="HAD_sf"/>
</dbReference>
<accession>A0ABX8QLP2</accession>
<sequence length="199" mass="21984">MKWVVIDYGEVVCRRPPDESAARLPAALGAEPGPFWDAYWSGRRAYDLGAVDAAGYWGALCGDLGRVAGTALLDTLVELDLDMWSHLDSGTLAVLEDLAARRVPLALLSNAPLELARDIERRPWAALFRRRFFSADLSMAKPDPRIYRHVSDALDTDPGDLVFVDDRQENIDGAREAGLRAHLFTGADRLRQDLRLPAG</sequence>
<dbReference type="PRINTS" id="PR00413">
    <property type="entry name" value="HADHALOGNASE"/>
</dbReference>
<dbReference type="NCBIfam" id="TIGR01509">
    <property type="entry name" value="HAD-SF-IA-v3"/>
    <property type="match status" value="1"/>
</dbReference>
<dbReference type="PANTHER" id="PTHR43611:SF3">
    <property type="entry name" value="FLAVIN MONONUCLEOTIDE HYDROLASE 1, CHLOROPLATIC"/>
    <property type="match status" value="1"/>
</dbReference>
<dbReference type="CDD" id="cd02603">
    <property type="entry name" value="HAD_sEH-N_like"/>
    <property type="match status" value="1"/>
</dbReference>
<reference evidence="1" key="1">
    <citation type="submission" date="2020-07" db="EMBL/GenBank/DDBJ databases">
        <authorList>
            <person name="Tarantini F.S."/>
            <person name="Hong K.W."/>
            <person name="Chan K.G."/>
        </authorList>
    </citation>
    <scope>NUCLEOTIDE SEQUENCE</scope>
    <source>
        <strain evidence="1">32-07</strain>
    </source>
</reference>
<dbReference type="InterPro" id="IPR006439">
    <property type="entry name" value="HAD-SF_hydro_IA"/>
</dbReference>
<evidence type="ECO:0000313" key="2">
    <source>
        <dbReference type="Proteomes" id="UP001049518"/>
    </source>
</evidence>
<dbReference type="SUPFAM" id="SSF56784">
    <property type="entry name" value="HAD-like"/>
    <property type="match status" value="1"/>
</dbReference>
<keyword evidence="2" id="KW-1185">Reference proteome</keyword>
<dbReference type="Pfam" id="PF00702">
    <property type="entry name" value="Hydrolase"/>
    <property type="match status" value="1"/>
</dbReference>
<dbReference type="Gene3D" id="3.40.50.1000">
    <property type="entry name" value="HAD superfamily/HAD-like"/>
    <property type="match status" value="1"/>
</dbReference>
<dbReference type="EMBL" id="CP059572">
    <property type="protein sequence ID" value="QXJ19581.1"/>
    <property type="molecule type" value="Genomic_DNA"/>
</dbReference>
<dbReference type="RefSeq" id="WP_231332595.1">
    <property type="nucleotide sequence ID" value="NZ_CP059572.1"/>
</dbReference>
<dbReference type="InterPro" id="IPR036412">
    <property type="entry name" value="HAD-like_sf"/>
</dbReference>
<evidence type="ECO:0000313" key="1">
    <source>
        <dbReference type="EMBL" id="QXJ19581.1"/>
    </source>
</evidence>
<dbReference type="PANTHER" id="PTHR43611">
    <property type="entry name" value="ALPHA-D-GLUCOSE 1-PHOSPHATE PHOSPHATASE"/>
    <property type="match status" value="1"/>
</dbReference>
<gene>
    <name evidence="1" type="ORF">AGRA3207_000141</name>
</gene>
<name>A0ABX8QLP2_9ACTN</name>
<dbReference type="Proteomes" id="UP001049518">
    <property type="component" value="Chromosome"/>
</dbReference>
<organism evidence="1 2">
    <name type="scientific">Actinomadura graeca</name>
    <dbReference type="NCBI Taxonomy" id="2750812"/>
    <lineage>
        <taxon>Bacteria</taxon>
        <taxon>Bacillati</taxon>
        <taxon>Actinomycetota</taxon>
        <taxon>Actinomycetes</taxon>
        <taxon>Streptosporangiales</taxon>
        <taxon>Thermomonosporaceae</taxon>
        <taxon>Actinomadura</taxon>
    </lineage>
</organism>
<proteinExistence type="predicted"/>
<protein>
    <submittedName>
        <fullName evidence="1">HAD family phosphatase</fullName>
    </submittedName>
</protein>